<dbReference type="AlphaFoldDB" id="W7U8M5"/>
<accession>W7U8M5</accession>
<dbReference type="OrthoDB" id="526941at2759"/>
<dbReference type="InterPro" id="IPR011012">
    <property type="entry name" value="Longin-like_dom_sf"/>
</dbReference>
<dbReference type="EMBL" id="AZIL01000177">
    <property type="protein sequence ID" value="EWM29166.1"/>
    <property type="molecule type" value="Genomic_DNA"/>
</dbReference>
<comment type="caution">
    <text evidence="1">The sequence shown here is derived from an EMBL/GenBank/DDBJ whole genome shotgun (WGS) entry which is preliminary data.</text>
</comment>
<dbReference type="Gene3D" id="3.30.450.60">
    <property type="match status" value="1"/>
</dbReference>
<proteinExistence type="predicted"/>
<organism evidence="1 2">
    <name type="scientific">Nannochloropsis gaditana</name>
    <dbReference type="NCBI Taxonomy" id="72520"/>
    <lineage>
        <taxon>Eukaryota</taxon>
        <taxon>Sar</taxon>
        <taxon>Stramenopiles</taxon>
        <taxon>Ochrophyta</taxon>
        <taxon>Eustigmatophyceae</taxon>
        <taxon>Eustigmatales</taxon>
        <taxon>Monodopsidaceae</taxon>
        <taxon>Nannochloropsis</taxon>
    </lineage>
</organism>
<sequence length="189" mass="21609">MCYRFDFMSISHLHTLSFPPHHFALDSQRMPLHSVYIVNAEFIVLYGKVFPSQAMGHNSGRLQWERALYRRTGQNWQVASLPQFFRDGEVTVVYLRFHDVVMIVAGTDECNETILTGLIETISDLFSFACWGKKKKKATRGSAEMDFVHKEGGAYVRFSIYLDQLISHGIVATMNVDVIDRLAKGRSIL</sequence>
<protein>
    <recommendedName>
        <fullName evidence="3">Coatomer subunit zeta</fullName>
    </recommendedName>
</protein>
<reference evidence="1 2" key="1">
    <citation type="journal article" date="2014" name="Mol. Plant">
        <title>Chromosome Scale Genome Assembly and Transcriptome Profiling of Nannochloropsis gaditana in Nitrogen Depletion.</title>
        <authorList>
            <person name="Corteggiani Carpinelli E."/>
            <person name="Telatin A."/>
            <person name="Vitulo N."/>
            <person name="Forcato C."/>
            <person name="D'Angelo M."/>
            <person name="Schiavon R."/>
            <person name="Vezzi A."/>
            <person name="Giacometti G.M."/>
            <person name="Morosinotto T."/>
            <person name="Valle G."/>
        </authorList>
    </citation>
    <scope>NUCLEOTIDE SEQUENCE [LARGE SCALE GENOMIC DNA]</scope>
    <source>
        <strain evidence="1 2">B-31</strain>
    </source>
</reference>
<evidence type="ECO:0008006" key="3">
    <source>
        <dbReference type="Google" id="ProtNLM"/>
    </source>
</evidence>
<evidence type="ECO:0000313" key="2">
    <source>
        <dbReference type="Proteomes" id="UP000019335"/>
    </source>
</evidence>
<keyword evidence="2" id="KW-1185">Reference proteome</keyword>
<gene>
    <name evidence="1" type="ORF">Naga_100007g115</name>
</gene>
<dbReference type="SUPFAM" id="SSF64356">
    <property type="entry name" value="SNARE-like"/>
    <property type="match status" value="1"/>
</dbReference>
<name>W7U8M5_9STRA</name>
<evidence type="ECO:0000313" key="1">
    <source>
        <dbReference type="EMBL" id="EWM29166.1"/>
    </source>
</evidence>
<dbReference type="Proteomes" id="UP000019335">
    <property type="component" value="Chromosome 3"/>
</dbReference>